<dbReference type="EMBL" id="JAODUP010000217">
    <property type="protein sequence ID" value="KAK2156277.1"/>
    <property type="molecule type" value="Genomic_DNA"/>
</dbReference>
<comment type="caution">
    <text evidence="1">The sequence shown here is derived from an EMBL/GenBank/DDBJ whole genome shotgun (WGS) entry which is preliminary data.</text>
</comment>
<dbReference type="AlphaFoldDB" id="A0AAD9N3Z2"/>
<organism evidence="1 2">
    <name type="scientific">Paralvinella palmiformis</name>
    <dbReference type="NCBI Taxonomy" id="53620"/>
    <lineage>
        <taxon>Eukaryota</taxon>
        <taxon>Metazoa</taxon>
        <taxon>Spiralia</taxon>
        <taxon>Lophotrochozoa</taxon>
        <taxon>Annelida</taxon>
        <taxon>Polychaeta</taxon>
        <taxon>Sedentaria</taxon>
        <taxon>Canalipalpata</taxon>
        <taxon>Terebellida</taxon>
        <taxon>Terebelliformia</taxon>
        <taxon>Alvinellidae</taxon>
        <taxon>Paralvinella</taxon>
    </lineage>
</organism>
<reference evidence="1" key="1">
    <citation type="journal article" date="2023" name="Mol. Biol. Evol.">
        <title>Third-Generation Sequencing Reveals the Adaptive Role of the Epigenome in Three Deep-Sea Polychaetes.</title>
        <authorList>
            <person name="Perez M."/>
            <person name="Aroh O."/>
            <person name="Sun Y."/>
            <person name="Lan Y."/>
            <person name="Juniper S.K."/>
            <person name="Young C.R."/>
            <person name="Angers B."/>
            <person name="Qian P.Y."/>
        </authorList>
    </citation>
    <scope>NUCLEOTIDE SEQUENCE</scope>
    <source>
        <strain evidence="1">P08H-3</strain>
    </source>
</reference>
<gene>
    <name evidence="1" type="ORF">LSH36_217g05053</name>
</gene>
<sequence>MAVVCQPLLVAIVDVCFGSLTVAASDKVDFVSVIVAAGGRVVLRSVVNSKSAVLVVVVVVTVDNVDEVVISNVSVFVDGVSCGVLYEVTPSAALGDVSPRFPRVVSSVDVSAMAVGLSVDTSCTKTEKQQSSQ</sequence>
<evidence type="ECO:0000313" key="1">
    <source>
        <dbReference type="EMBL" id="KAK2156277.1"/>
    </source>
</evidence>
<dbReference type="Proteomes" id="UP001208570">
    <property type="component" value="Unassembled WGS sequence"/>
</dbReference>
<proteinExistence type="predicted"/>
<accession>A0AAD9N3Z2</accession>
<protein>
    <submittedName>
        <fullName evidence="1">Uncharacterized protein</fullName>
    </submittedName>
</protein>
<name>A0AAD9N3Z2_9ANNE</name>
<evidence type="ECO:0000313" key="2">
    <source>
        <dbReference type="Proteomes" id="UP001208570"/>
    </source>
</evidence>
<keyword evidence="2" id="KW-1185">Reference proteome</keyword>